<feature type="region of interest" description="Disordered" evidence="1">
    <location>
        <begin position="1"/>
        <end position="133"/>
    </location>
</feature>
<gene>
    <name evidence="2" type="ORF">LAESUDRAFT_640017</name>
</gene>
<dbReference type="EMBL" id="KV427605">
    <property type="protein sequence ID" value="KZT13244.1"/>
    <property type="molecule type" value="Genomic_DNA"/>
</dbReference>
<dbReference type="AlphaFoldDB" id="A0A165ILG2"/>
<accession>A0A165ILG2</accession>
<evidence type="ECO:0000313" key="2">
    <source>
        <dbReference type="EMBL" id="KZT13244.1"/>
    </source>
</evidence>
<reference evidence="2 3" key="1">
    <citation type="journal article" date="2016" name="Mol. Biol. Evol.">
        <title>Comparative Genomics of Early-Diverging Mushroom-Forming Fungi Provides Insights into the Origins of Lignocellulose Decay Capabilities.</title>
        <authorList>
            <person name="Nagy L.G."/>
            <person name="Riley R."/>
            <person name="Tritt A."/>
            <person name="Adam C."/>
            <person name="Daum C."/>
            <person name="Floudas D."/>
            <person name="Sun H."/>
            <person name="Yadav J.S."/>
            <person name="Pangilinan J."/>
            <person name="Larsson K.H."/>
            <person name="Matsuura K."/>
            <person name="Barry K."/>
            <person name="Labutti K."/>
            <person name="Kuo R."/>
            <person name="Ohm R.A."/>
            <person name="Bhattacharya S.S."/>
            <person name="Shirouzu T."/>
            <person name="Yoshinaga Y."/>
            <person name="Martin F.M."/>
            <person name="Grigoriev I.V."/>
            <person name="Hibbett D.S."/>
        </authorList>
    </citation>
    <scope>NUCLEOTIDE SEQUENCE [LARGE SCALE GENOMIC DNA]</scope>
    <source>
        <strain evidence="2 3">93-53</strain>
    </source>
</reference>
<dbReference type="OrthoDB" id="3056853at2759"/>
<protein>
    <submittedName>
        <fullName evidence="2">Uncharacterized protein</fullName>
    </submittedName>
</protein>
<feature type="compositionally biased region" description="Acidic residues" evidence="1">
    <location>
        <begin position="1"/>
        <end position="19"/>
    </location>
</feature>
<proteinExistence type="predicted"/>
<evidence type="ECO:0000256" key="1">
    <source>
        <dbReference type="SAM" id="MobiDB-lite"/>
    </source>
</evidence>
<name>A0A165ILG2_9APHY</name>
<dbReference type="Proteomes" id="UP000076871">
    <property type="component" value="Unassembled WGS sequence"/>
</dbReference>
<feature type="compositionally biased region" description="Polar residues" evidence="1">
    <location>
        <begin position="84"/>
        <end position="99"/>
    </location>
</feature>
<dbReference type="RefSeq" id="XP_040770754.1">
    <property type="nucleotide sequence ID" value="XM_040903573.1"/>
</dbReference>
<dbReference type="STRING" id="1314785.A0A165ILG2"/>
<feature type="compositionally biased region" description="Basic and acidic residues" evidence="1">
    <location>
        <begin position="100"/>
        <end position="133"/>
    </location>
</feature>
<dbReference type="GeneID" id="63820604"/>
<keyword evidence="3" id="KW-1185">Reference proteome</keyword>
<feature type="compositionally biased region" description="Polar residues" evidence="1">
    <location>
        <begin position="23"/>
        <end position="38"/>
    </location>
</feature>
<dbReference type="InParanoid" id="A0A165ILG2"/>
<evidence type="ECO:0000313" key="3">
    <source>
        <dbReference type="Proteomes" id="UP000076871"/>
    </source>
</evidence>
<sequence length="133" mass="14790">MSDLDADLYSDLYGNDESEFAVPTTQTEQNTRLESQGQPEEKLIQQTKEEPAHVAKLATPTPPPETKPQQSATQLAPTLAAIPSYTSPPTQQIPTYQERQTPEYREPPPARQDYHGGGDVDRPVRPSEMKEEG</sequence>
<organism evidence="2 3">
    <name type="scientific">Laetiporus sulphureus 93-53</name>
    <dbReference type="NCBI Taxonomy" id="1314785"/>
    <lineage>
        <taxon>Eukaryota</taxon>
        <taxon>Fungi</taxon>
        <taxon>Dikarya</taxon>
        <taxon>Basidiomycota</taxon>
        <taxon>Agaricomycotina</taxon>
        <taxon>Agaricomycetes</taxon>
        <taxon>Polyporales</taxon>
        <taxon>Laetiporus</taxon>
    </lineage>
</organism>
<feature type="compositionally biased region" description="Basic and acidic residues" evidence="1">
    <location>
        <begin position="39"/>
        <end position="53"/>
    </location>
</feature>